<evidence type="ECO:0000313" key="4">
    <source>
        <dbReference type="Proteomes" id="UP000663873"/>
    </source>
</evidence>
<accession>A0A821VP22</accession>
<evidence type="ECO:0000313" key="3">
    <source>
        <dbReference type="EMBL" id="CAF4959207.1"/>
    </source>
</evidence>
<keyword evidence="4" id="KW-1185">Reference proteome</keyword>
<proteinExistence type="predicted"/>
<feature type="region of interest" description="Disordered" evidence="1">
    <location>
        <begin position="1"/>
        <end position="80"/>
    </location>
</feature>
<reference evidence="2" key="1">
    <citation type="submission" date="2021-02" db="EMBL/GenBank/DDBJ databases">
        <authorList>
            <person name="Nowell W R."/>
        </authorList>
    </citation>
    <scope>NUCLEOTIDE SEQUENCE</scope>
</reference>
<dbReference type="Proteomes" id="UP000663873">
    <property type="component" value="Unassembled WGS sequence"/>
</dbReference>
<organism evidence="2 4">
    <name type="scientific">Rotaria socialis</name>
    <dbReference type="NCBI Taxonomy" id="392032"/>
    <lineage>
        <taxon>Eukaryota</taxon>
        <taxon>Metazoa</taxon>
        <taxon>Spiralia</taxon>
        <taxon>Gnathifera</taxon>
        <taxon>Rotifera</taxon>
        <taxon>Eurotatoria</taxon>
        <taxon>Bdelloidea</taxon>
        <taxon>Philodinida</taxon>
        <taxon>Philodinidae</taxon>
        <taxon>Rotaria</taxon>
    </lineage>
</organism>
<dbReference type="EMBL" id="CAJOBP010079624">
    <property type="protein sequence ID" value="CAF4910279.1"/>
    <property type="molecule type" value="Genomic_DNA"/>
</dbReference>
<evidence type="ECO:0000313" key="2">
    <source>
        <dbReference type="EMBL" id="CAF4910279.1"/>
    </source>
</evidence>
<protein>
    <submittedName>
        <fullName evidence="2">Uncharacterized protein</fullName>
    </submittedName>
</protein>
<dbReference type="AlphaFoldDB" id="A0A821VP22"/>
<gene>
    <name evidence="2" type="ORF">UJA718_LOCUS45936</name>
    <name evidence="3" type="ORF">UJA718_LOCUS48149</name>
</gene>
<feature type="compositionally biased region" description="Polar residues" evidence="1">
    <location>
        <begin position="50"/>
        <end position="80"/>
    </location>
</feature>
<name>A0A821VP22_9BILA</name>
<evidence type="ECO:0000256" key="1">
    <source>
        <dbReference type="SAM" id="MobiDB-lite"/>
    </source>
</evidence>
<feature type="non-terminal residue" evidence="2">
    <location>
        <position position="1"/>
    </location>
</feature>
<comment type="caution">
    <text evidence="2">The sequence shown here is derived from an EMBL/GenBank/DDBJ whole genome shotgun (WGS) entry which is preliminary data.</text>
</comment>
<dbReference type="EMBL" id="CAJOBP010094915">
    <property type="protein sequence ID" value="CAF4959207.1"/>
    <property type="molecule type" value="Genomic_DNA"/>
</dbReference>
<feature type="non-terminal residue" evidence="2">
    <location>
        <position position="80"/>
    </location>
</feature>
<sequence length="80" mass="9215">ENNSFQHDLKNINRKRKLNTTTPNVNGKKIYIKVLPDKNQSDYESDLSNDESTNSKRVGTSSKDYHSTLNELHPTSETYD</sequence>